<dbReference type="SUPFAM" id="SSF63748">
    <property type="entry name" value="Tudor/PWWP/MBT"/>
    <property type="match status" value="1"/>
</dbReference>
<dbReference type="Proteomes" id="UP000783686">
    <property type="component" value="Unassembled WGS sequence"/>
</dbReference>
<dbReference type="Pfam" id="PF00567">
    <property type="entry name" value="TUDOR"/>
    <property type="match status" value="1"/>
</dbReference>
<dbReference type="Proteomes" id="UP000614601">
    <property type="component" value="Unassembled WGS sequence"/>
</dbReference>
<dbReference type="AlphaFoldDB" id="A0A811LC38"/>
<feature type="domain" description="Tudor" evidence="2">
    <location>
        <begin position="299"/>
        <end position="410"/>
    </location>
</feature>
<dbReference type="InterPro" id="IPR002999">
    <property type="entry name" value="Tudor"/>
</dbReference>
<sequence length="446" mass="51254">MEKKVKIVFMALGGIPLPKKQLMVEYKEVNKKEMAEDAIKYGYASLDDALEKLCVLRSDQKLEPKTESSANKKLAHIQVLLDNKKEKKDFSGLDGGFRKGSKFPERTQAKPKKPAGPSFNANDIPLGQGAGAGFFKKREPEKKSLEEAFNTFAIKKPEFNDNVATAEFYEDEVLESEDEYGVPTSSSIQMPSTSAMKHAPLQYLYRDETEGYLQEFDEFLKTILEYLKKGLCLEEFKKLVEEYRLETIVTWDNIDAILKYFKSVEVEYEDGVYLVDPAENDLEKPVEMLTLAIAEDLNGKQEECRVNEVFENGICAIEPASFLPRTVKMYRELFHYLGVRDPEPATFVDERGYYLCLDNGSYFRAQIFGKFDENARVKVLAIDIGGLRRVHKDNIFILPGHFYSYPPRAIFFYPQGKVNSDRIKVYFLNYQYIKDLQVYNGEFVQA</sequence>
<evidence type="ECO:0000259" key="2">
    <source>
        <dbReference type="Pfam" id="PF00567"/>
    </source>
</evidence>
<evidence type="ECO:0000313" key="4">
    <source>
        <dbReference type="Proteomes" id="UP000614601"/>
    </source>
</evidence>
<name>A0A811LC38_9BILA</name>
<dbReference type="EMBL" id="CAJFCW020000005">
    <property type="protein sequence ID" value="CAG9120229.1"/>
    <property type="molecule type" value="Genomic_DNA"/>
</dbReference>
<comment type="caution">
    <text evidence="3">The sequence shown here is derived from an EMBL/GenBank/DDBJ whole genome shotgun (WGS) entry which is preliminary data.</text>
</comment>
<evidence type="ECO:0000256" key="1">
    <source>
        <dbReference type="SAM" id="MobiDB-lite"/>
    </source>
</evidence>
<dbReference type="Gene3D" id="2.30.30.140">
    <property type="match status" value="1"/>
</dbReference>
<organism evidence="3 4">
    <name type="scientific">Bursaphelenchus okinawaensis</name>
    <dbReference type="NCBI Taxonomy" id="465554"/>
    <lineage>
        <taxon>Eukaryota</taxon>
        <taxon>Metazoa</taxon>
        <taxon>Ecdysozoa</taxon>
        <taxon>Nematoda</taxon>
        <taxon>Chromadorea</taxon>
        <taxon>Rhabditida</taxon>
        <taxon>Tylenchina</taxon>
        <taxon>Tylenchomorpha</taxon>
        <taxon>Aphelenchoidea</taxon>
        <taxon>Aphelenchoididae</taxon>
        <taxon>Bursaphelenchus</taxon>
    </lineage>
</organism>
<reference evidence="3" key="1">
    <citation type="submission" date="2020-09" db="EMBL/GenBank/DDBJ databases">
        <authorList>
            <person name="Kikuchi T."/>
        </authorList>
    </citation>
    <scope>NUCLEOTIDE SEQUENCE</scope>
    <source>
        <strain evidence="3">SH1</strain>
    </source>
</reference>
<gene>
    <name evidence="3" type="ORF">BOKJ2_LOCUS11269</name>
</gene>
<proteinExistence type="predicted"/>
<protein>
    <recommendedName>
        <fullName evidence="2">Tudor domain-containing protein</fullName>
    </recommendedName>
</protein>
<accession>A0A811LC38</accession>
<dbReference type="OrthoDB" id="10597158at2759"/>
<evidence type="ECO:0000313" key="3">
    <source>
        <dbReference type="EMBL" id="CAD5224819.1"/>
    </source>
</evidence>
<keyword evidence="4" id="KW-1185">Reference proteome</keyword>
<dbReference type="EMBL" id="CAJFDH010000005">
    <property type="protein sequence ID" value="CAD5224819.1"/>
    <property type="molecule type" value="Genomic_DNA"/>
</dbReference>
<feature type="region of interest" description="Disordered" evidence="1">
    <location>
        <begin position="96"/>
        <end position="123"/>
    </location>
</feature>